<keyword evidence="3" id="KW-1003">Cell membrane</keyword>
<dbReference type="GO" id="GO:0008233">
    <property type="term" value="F:peptidase activity"/>
    <property type="evidence" value="ECO:0007669"/>
    <property type="project" value="UniProtKB-KW"/>
</dbReference>
<feature type="transmembrane region" description="Helical" evidence="13">
    <location>
        <begin position="593"/>
        <end position="611"/>
    </location>
</feature>
<dbReference type="GO" id="GO:0006508">
    <property type="term" value="P:proteolysis"/>
    <property type="evidence" value="ECO:0007669"/>
    <property type="project" value="UniProtKB-KW"/>
</dbReference>
<dbReference type="Proteomes" id="UP001244552">
    <property type="component" value="Unassembled WGS sequence"/>
</dbReference>
<keyword evidence="8" id="KW-0862">Zinc</keyword>
<feature type="transmembrane region" description="Helical" evidence="13">
    <location>
        <begin position="207"/>
        <end position="227"/>
    </location>
</feature>
<dbReference type="Pfam" id="PF01435">
    <property type="entry name" value="Peptidase_M48"/>
    <property type="match status" value="1"/>
</dbReference>
<keyword evidence="4 15" id="KW-0645">Protease</keyword>
<feature type="domain" description="Peptidase M48" evidence="14">
    <location>
        <begin position="314"/>
        <end position="477"/>
    </location>
</feature>
<evidence type="ECO:0000259" key="14">
    <source>
        <dbReference type="Pfam" id="PF01435"/>
    </source>
</evidence>
<dbReference type="EMBL" id="JAUSVU010000012">
    <property type="protein sequence ID" value="MDQ0534493.1"/>
    <property type="molecule type" value="Genomic_DNA"/>
</dbReference>
<evidence type="ECO:0000313" key="15">
    <source>
        <dbReference type="EMBL" id="MDQ0534493.1"/>
    </source>
</evidence>
<feature type="transmembrane region" description="Helical" evidence="13">
    <location>
        <begin position="558"/>
        <end position="581"/>
    </location>
</feature>
<comment type="caution">
    <text evidence="15">The sequence shown here is derived from an EMBL/GenBank/DDBJ whole genome shotgun (WGS) entry which is preliminary data.</text>
</comment>
<evidence type="ECO:0000256" key="5">
    <source>
        <dbReference type="ARBA" id="ARBA00022692"/>
    </source>
</evidence>
<evidence type="ECO:0000256" key="3">
    <source>
        <dbReference type="ARBA" id="ARBA00022475"/>
    </source>
</evidence>
<keyword evidence="5 13" id="KW-0812">Transmembrane</keyword>
<gene>
    <name evidence="15" type="ORF">QO018_003368</name>
</gene>
<evidence type="ECO:0000256" key="10">
    <source>
        <dbReference type="ARBA" id="ARBA00023049"/>
    </source>
</evidence>
<feature type="region of interest" description="Disordered" evidence="12">
    <location>
        <begin position="450"/>
        <end position="471"/>
    </location>
</feature>
<keyword evidence="7" id="KW-0378">Hydrolase</keyword>
<keyword evidence="16" id="KW-1185">Reference proteome</keyword>
<name>A0ABU0MLZ5_9PROT</name>
<dbReference type="PANTHER" id="PTHR43221">
    <property type="entry name" value="PROTEASE HTPX"/>
    <property type="match status" value="1"/>
</dbReference>
<evidence type="ECO:0000256" key="12">
    <source>
        <dbReference type="SAM" id="MobiDB-lite"/>
    </source>
</evidence>
<dbReference type="InterPro" id="IPR050083">
    <property type="entry name" value="HtpX_protease"/>
</dbReference>
<evidence type="ECO:0000256" key="9">
    <source>
        <dbReference type="ARBA" id="ARBA00022989"/>
    </source>
</evidence>
<evidence type="ECO:0000256" key="11">
    <source>
        <dbReference type="ARBA" id="ARBA00023136"/>
    </source>
</evidence>
<feature type="transmembrane region" description="Helical" evidence="13">
    <location>
        <begin position="166"/>
        <end position="187"/>
    </location>
</feature>
<reference evidence="15 16" key="1">
    <citation type="submission" date="2023-07" db="EMBL/GenBank/DDBJ databases">
        <title>Genomic Encyclopedia of Type Strains, Phase IV (KMG-IV): sequencing the most valuable type-strain genomes for metagenomic binning, comparative biology and taxonomic classification.</title>
        <authorList>
            <person name="Goeker M."/>
        </authorList>
    </citation>
    <scope>NUCLEOTIDE SEQUENCE [LARGE SCALE GENOMIC DNA]</scope>
    <source>
        <strain evidence="15 16">DSM 19922</strain>
    </source>
</reference>
<accession>A0ABU0MLZ5</accession>
<protein>
    <submittedName>
        <fullName evidence="15">Zn-dependent protease with chaperone function</fullName>
    </submittedName>
</protein>
<keyword evidence="9 13" id="KW-1133">Transmembrane helix</keyword>
<evidence type="ECO:0000256" key="8">
    <source>
        <dbReference type="ARBA" id="ARBA00022833"/>
    </source>
</evidence>
<organism evidence="15 16">
    <name type="scientific">Azospirillum picis</name>
    <dbReference type="NCBI Taxonomy" id="488438"/>
    <lineage>
        <taxon>Bacteria</taxon>
        <taxon>Pseudomonadati</taxon>
        <taxon>Pseudomonadota</taxon>
        <taxon>Alphaproteobacteria</taxon>
        <taxon>Rhodospirillales</taxon>
        <taxon>Azospirillaceae</taxon>
        <taxon>Azospirillum</taxon>
    </lineage>
</organism>
<comment type="subcellular location">
    <subcellularLocation>
        <location evidence="2">Cell membrane</location>
        <topology evidence="2">Multi-pass membrane protein</topology>
    </subcellularLocation>
</comment>
<evidence type="ECO:0000256" key="13">
    <source>
        <dbReference type="SAM" id="Phobius"/>
    </source>
</evidence>
<sequence length="719" mass="78039">MAFTIASGGAAGLRRRILRLPSGLTLVLWLLVLPLALVALGGWQERRGAATLDGYRQAREELPRTLAQLQRIEAENPSAFVTIEGSDGRRFPVSMAVARLRNAIGTLDEGVEVSAIRYPLSWGTMAGGLLAFLAGLGGLVAARIAARRARGSRDATVRSFDRLRRILPFTLAGVLVGLCVSGIAAALFEAASLWFWDHVSTASAKLFGLGVVLAALAAYSAVMAVIAMRRVFGLYTLEPLDVWAVAANREMAPGLWRFVEDLAARHEALVPDTILVGLAGGFFVTEAPVRLPEHEQVLSGRTLHLPAPYLPLIGETEFAAIIGHELSHFSGEDTVYSQRFAPIHAGLWRTLRALGRNTGAGSFVLHPALRLGFHALETFDHSVAQINRLRELEADRRSSMVSGRESIPLALLRTTVLDPVIEDTLDDAFSDPDGSPPDLVAEVVRRAEGGLPDPTGHLETCQPHPTDRHPPTILRITTLGVPLDERILARATRGPTAEDTLLPHRLFSDWTGLCHALTLAFLGEAWQTHRETRQELEAAAAAIPAEHTVLYENGKPMIWAMAVIASLFATFALCTTVFAPVFGLNQDPSKKTIIVVVTAAMAGAALLYAAWIRHRTKAPLMTLTPEGLVSARLREAIAWTDVAGMHVTASQRLALVLALHEEAPLPNRIGFSIYNKVDRRKRTVVLEALGIRGMKADEFQALVGRYLNAAYARRQLGDD</sequence>
<dbReference type="InterPro" id="IPR001915">
    <property type="entry name" value="Peptidase_M48"/>
</dbReference>
<dbReference type="RefSeq" id="WP_307354442.1">
    <property type="nucleotide sequence ID" value="NZ_JAGINO010000011.1"/>
</dbReference>
<dbReference type="PANTHER" id="PTHR43221:SF1">
    <property type="entry name" value="PROTEASE HTPX"/>
    <property type="match status" value="1"/>
</dbReference>
<evidence type="ECO:0000256" key="1">
    <source>
        <dbReference type="ARBA" id="ARBA00001947"/>
    </source>
</evidence>
<evidence type="ECO:0000256" key="6">
    <source>
        <dbReference type="ARBA" id="ARBA00022723"/>
    </source>
</evidence>
<feature type="transmembrane region" description="Helical" evidence="13">
    <location>
        <begin position="122"/>
        <end position="145"/>
    </location>
</feature>
<evidence type="ECO:0000256" key="2">
    <source>
        <dbReference type="ARBA" id="ARBA00004651"/>
    </source>
</evidence>
<evidence type="ECO:0000256" key="4">
    <source>
        <dbReference type="ARBA" id="ARBA00022670"/>
    </source>
</evidence>
<comment type="cofactor">
    <cofactor evidence="1">
        <name>Zn(2+)</name>
        <dbReference type="ChEBI" id="CHEBI:29105"/>
    </cofactor>
</comment>
<proteinExistence type="predicted"/>
<feature type="transmembrane region" description="Helical" evidence="13">
    <location>
        <begin position="23"/>
        <end position="43"/>
    </location>
</feature>
<keyword evidence="6" id="KW-0479">Metal-binding</keyword>
<keyword evidence="11 13" id="KW-0472">Membrane</keyword>
<evidence type="ECO:0000256" key="7">
    <source>
        <dbReference type="ARBA" id="ARBA00022801"/>
    </source>
</evidence>
<evidence type="ECO:0000313" key="16">
    <source>
        <dbReference type="Proteomes" id="UP001244552"/>
    </source>
</evidence>
<keyword evidence="10" id="KW-0482">Metalloprotease</keyword>